<evidence type="ECO:0000256" key="1">
    <source>
        <dbReference type="ARBA" id="ARBA00022741"/>
    </source>
</evidence>
<feature type="binding site" evidence="5">
    <location>
        <begin position="1111"/>
        <end position="1118"/>
    </location>
    <ligand>
        <name>ATP</name>
        <dbReference type="ChEBI" id="CHEBI:30616"/>
    </ligand>
</feature>
<keyword evidence="1 5" id="KW-0547">Nucleotide-binding</keyword>
<dbReference type="PROSITE" id="PS51198">
    <property type="entry name" value="UVRD_HELICASE_ATP_BIND"/>
    <property type="match status" value="1"/>
</dbReference>
<dbReference type="GO" id="GO:0009378">
    <property type="term" value="F:four-way junction helicase activity"/>
    <property type="evidence" value="ECO:0007669"/>
    <property type="project" value="TreeGrafter"/>
</dbReference>
<dbReference type="Gene3D" id="3.40.50.300">
    <property type="entry name" value="P-loop containing nucleotide triphosphate hydrolases"/>
    <property type="match status" value="4"/>
</dbReference>
<feature type="domain" description="Helicase C-terminal" evidence="8">
    <location>
        <begin position="509"/>
        <end position="663"/>
    </location>
</feature>
<dbReference type="Pfam" id="PF13361">
    <property type="entry name" value="UvrD_C"/>
    <property type="match status" value="1"/>
</dbReference>
<dbReference type="InterPro" id="IPR001650">
    <property type="entry name" value="Helicase_C-like"/>
</dbReference>
<dbReference type="InterPro" id="IPR027417">
    <property type="entry name" value="P-loop_NTPase"/>
</dbReference>
<feature type="region of interest" description="Disordered" evidence="6">
    <location>
        <begin position="1822"/>
        <end position="1860"/>
    </location>
</feature>
<evidence type="ECO:0000259" key="9">
    <source>
        <dbReference type="PROSITE" id="PS51198"/>
    </source>
</evidence>
<dbReference type="Pfam" id="PF13245">
    <property type="entry name" value="AAA_19"/>
    <property type="match status" value="1"/>
</dbReference>
<evidence type="ECO:0000259" key="8">
    <source>
        <dbReference type="PROSITE" id="PS51194"/>
    </source>
</evidence>
<protein>
    <submittedName>
        <fullName evidence="10">ATP-dependent DNA helicase RecQ</fullName>
    </submittedName>
</protein>
<evidence type="ECO:0000256" key="5">
    <source>
        <dbReference type="PROSITE-ProRule" id="PRU00560"/>
    </source>
</evidence>
<accession>A0A1M7HCM7</accession>
<dbReference type="Pfam" id="PF00270">
    <property type="entry name" value="DEAD"/>
    <property type="match status" value="1"/>
</dbReference>
<dbReference type="SMART" id="SM00487">
    <property type="entry name" value="DEXDc"/>
    <property type="match status" value="1"/>
</dbReference>
<evidence type="ECO:0000256" key="2">
    <source>
        <dbReference type="ARBA" id="ARBA00022801"/>
    </source>
</evidence>
<evidence type="ECO:0000313" key="11">
    <source>
        <dbReference type="Proteomes" id="UP000183974"/>
    </source>
</evidence>
<dbReference type="PANTHER" id="PTHR13710">
    <property type="entry name" value="DNA HELICASE RECQ FAMILY MEMBER"/>
    <property type="match status" value="1"/>
</dbReference>
<keyword evidence="3 5" id="KW-0347">Helicase</keyword>
<dbReference type="STRING" id="337701.SAMN05444398_11291"/>
<evidence type="ECO:0000259" key="7">
    <source>
        <dbReference type="PROSITE" id="PS51192"/>
    </source>
</evidence>
<dbReference type="InterPro" id="IPR004589">
    <property type="entry name" value="DNA_helicase_ATP-dep_RecQ"/>
</dbReference>
<organism evidence="10 11">
    <name type="scientific">Roseovarius pacificus</name>
    <dbReference type="NCBI Taxonomy" id="337701"/>
    <lineage>
        <taxon>Bacteria</taxon>
        <taxon>Pseudomonadati</taxon>
        <taxon>Pseudomonadota</taxon>
        <taxon>Alphaproteobacteria</taxon>
        <taxon>Rhodobacterales</taxon>
        <taxon>Roseobacteraceae</taxon>
        <taxon>Roseovarius</taxon>
    </lineage>
</organism>
<dbReference type="CDD" id="cd17932">
    <property type="entry name" value="DEXQc_UvrD"/>
    <property type="match status" value="1"/>
</dbReference>
<dbReference type="GO" id="GO:0005524">
    <property type="term" value="F:ATP binding"/>
    <property type="evidence" value="ECO:0007669"/>
    <property type="project" value="UniProtKB-UniRule"/>
</dbReference>
<dbReference type="RefSeq" id="WP_073036295.1">
    <property type="nucleotide sequence ID" value="NZ_BMLR01000008.1"/>
</dbReference>
<dbReference type="InterPro" id="IPR011545">
    <property type="entry name" value="DEAD/DEAH_box_helicase_dom"/>
</dbReference>
<dbReference type="CDD" id="cd18018">
    <property type="entry name" value="DEXHc_RecQ4-like"/>
    <property type="match status" value="1"/>
</dbReference>
<evidence type="ECO:0000256" key="4">
    <source>
        <dbReference type="ARBA" id="ARBA00022840"/>
    </source>
</evidence>
<dbReference type="Pfam" id="PF00271">
    <property type="entry name" value="Helicase_C"/>
    <property type="match status" value="1"/>
</dbReference>
<dbReference type="InterPro" id="IPR014016">
    <property type="entry name" value="UvrD-like_ATP-bd"/>
</dbReference>
<feature type="domain" description="UvrD-like helicase ATP-binding" evidence="9">
    <location>
        <begin position="1090"/>
        <end position="1304"/>
    </location>
</feature>
<dbReference type="Proteomes" id="UP000183974">
    <property type="component" value="Unassembled WGS sequence"/>
</dbReference>
<reference evidence="10 11" key="1">
    <citation type="submission" date="2016-11" db="EMBL/GenBank/DDBJ databases">
        <authorList>
            <person name="Jaros S."/>
            <person name="Januszkiewicz K."/>
            <person name="Wedrychowicz H."/>
        </authorList>
    </citation>
    <scope>NUCLEOTIDE SEQUENCE [LARGE SCALE GENOMIC DNA]</scope>
    <source>
        <strain evidence="10 11">DSM 29589</strain>
    </source>
</reference>
<dbReference type="OrthoDB" id="9760034at2"/>
<dbReference type="GO" id="GO:0000724">
    <property type="term" value="P:double-strand break repair via homologous recombination"/>
    <property type="evidence" value="ECO:0007669"/>
    <property type="project" value="TreeGrafter"/>
</dbReference>
<evidence type="ECO:0000256" key="3">
    <source>
        <dbReference type="ARBA" id="ARBA00022806"/>
    </source>
</evidence>
<keyword evidence="2 5" id="KW-0378">Hydrolase</keyword>
<dbReference type="CDD" id="cd18794">
    <property type="entry name" value="SF2_C_RecQ"/>
    <property type="match status" value="1"/>
</dbReference>
<dbReference type="NCBIfam" id="TIGR00614">
    <property type="entry name" value="recQ_fam"/>
    <property type="match status" value="1"/>
</dbReference>
<dbReference type="GO" id="GO:0005737">
    <property type="term" value="C:cytoplasm"/>
    <property type="evidence" value="ECO:0007669"/>
    <property type="project" value="TreeGrafter"/>
</dbReference>
<sequence length="1860" mass="206915">MEMRHNQILSRCLSIDLEVDPREAKVFALAAVREDERPALKVTGGITASLLDQLEAQIGDVDHPIGHNILQHDLEHLIAARPRLSAIMQAPIDTLWLNPLAFPRNPYHHLVKHYHDGRLATGHVNDPELDARLVFEVLANQLDAFARLNAEEPDVLTAYHYLTTRMEQAGGFDTVFRYVRGRDCPGYEETCAAIRRLLGGRACGKRVEQTLSRLNSPQNGWPMSYALSWITVAGGDSVMPPWVRAQFREASLIVKHLRDTSCKDPACAWCAEQNDPVRALEKWFGFPSFRPKPVDPDGRPLQERIVDEAMSGNSLLGILPTGTGKSLCYQVPALSRFDKIGALTVVISPLVALMSDQVQGMERAGISCSVTINGMMSMPERQDALDKVRMGDAGILIISPEQLRSTSIRRVLAQREVGLWAIDEAHCVSKWGHDFRPDYRYLGRFIKEFSGDLSPAPVICLTATAKPEVVADIIEHFQTKAGIELLPLDGGASRSNLAFEVRPTTKNSKLSDVLTVIEELLPNEGRSGAVVYCSSRKETERVAEFLKSQGLDAAHFHAGMTADDKQGVQERFRVGELRVIAATNAFGMGIDKPDIRLVVHADIPGSLENYLQEAGRAGRDREDAHCVLLFAADDVERQFRLSASSRLARHEIGAILKALRRIDERTKKTGKVVATSGEIVRSEKDQEFERDSATDDTRVKTAVSWLEEAHLVSREENRVQVFPSSLRVRSVEEAKTRLADADLTQAYRKQLLSIVEHLMTTPVDEGVSTDELCGVSGISPGALPKAMATLENLGIARNDVAMTVFVHVGVAHSSVQRLAQASTLEADLITLMQELAPDLDDNAPVPLNLSETCQRLRDKEHPDVRPDAIDKLVRGIAQDGRSLEGGRGNISLRKASRNTLMVTLVRSWKTVQETAKLRWLAAELLLTYLTGRLDKGTRGKDLQVETTVGDLLAQLTQDAFLKTSGVRDMTKLLERALMWLHEQGVLTLGKGLTVFRSAMTVYLDPAGGQFTQTHFAPLEDHYGEQTLQTHVMATYAETGLRTMIDAARLSEDYFLLNKEQFMKRWMPGMGREVRRQTTSKSWDAIVEKLGNKIQQEIVTDDRDRTNVLVLAGPGSGKTRVLVHRIAYLLRMKREDPRGILVLAYNRHAAAEIRVRLRALVGDDANGVTISTCHALAMKLVGASFVGQRADTEDFDDIVMEAVRQLEGDGLTRSEAEAQRDTLLQGYRWILVDEYQDIGPEEYQLISAVAGRSLDDADLKLSLFAVGDDDQNIYAFNGASIDFIRKFEEDYKARPAFLVENYRSTGHIIIAANSVISVAQERMKVDHEVRINTDRKRNPQGGILEHEDTVAQGRVQLLDVPGGDVPQAVAAVDELMRLSRLDPNWSWSRTAIISRDWRKLGAVRSYAEQQGLDVEMANEDLPNIWRLRETQTLIAGLRKRQGELLGIHDILTVLNEQEVNKWVEILAEGVADLARELEAKTMPAPDIIEWFAEWSRDTRGEQRGLLLLTAHRAKGLEFDHVVILNGGWDKPSKNEDSDAPRRLFYVAMTRAQRSLVVLTSGEHALLKAGSSSVLRRLVRPDPGLGVPRPSVYQLPDLKFSDLSFAGRQTERHEAHAAIRACKVGDPLTLEFRDPHWELIDRFGHVMGRMSKSWQHPNGFAFTSGAVGAIVHWRKSDGDEKYAHYARHDAWETVLPELVFSPAGTQVLPENRSVSPEDHIVTETMLPADKGATSSNTKIDRSIWDVEALGEFAKGTYATCRSWEELITAFDEHGVKIEPKSGGLVLKDRSDGVQICKMSAVGLRYRAMIRHYGVGFPDHPNPSLTEMALAKKGSSTSGSKGQPRKRTAKYLGGEGDFDVIEE</sequence>
<feature type="domain" description="Helicase ATP-binding" evidence="7">
    <location>
        <begin position="306"/>
        <end position="483"/>
    </location>
</feature>
<evidence type="ECO:0000256" key="6">
    <source>
        <dbReference type="SAM" id="MobiDB-lite"/>
    </source>
</evidence>
<dbReference type="InterPro" id="IPR014017">
    <property type="entry name" value="DNA_helicase_UvrD-like_C"/>
</dbReference>
<dbReference type="GO" id="GO:0016787">
    <property type="term" value="F:hydrolase activity"/>
    <property type="evidence" value="ECO:0007669"/>
    <property type="project" value="UniProtKB-UniRule"/>
</dbReference>
<dbReference type="SUPFAM" id="SSF52540">
    <property type="entry name" value="P-loop containing nucleoside triphosphate hydrolases"/>
    <property type="match status" value="2"/>
</dbReference>
<gene>
    <name evidence="10" type="ORF">SAMN05444398_11291</name>
</gene>
<feature type="compositionally biased region" description="Low complexity" evidence="6">
    <location>
        <begin position="1829"/>
        <end position="1839"/>
    </location>
</feature>
<name>A0A1M7HCM7_9RHOB</name>
<dbReference type="GO" id="GO:0003676">
    <property type="term" value="F:nucleic acid binding"/>
    <property type="evidence" value="ECO:0007669"/>
    <property type="project" value="InterPro"/>
</dbReference>
<dbReference type="GO" id="GO:0005694">
    <property type="term" value="C:chromosome"/>
    <property type="evidence" value="ECO:0007669"/>
    <property type="project" value="TreeGrafter"/>
</dbReference>
<evidence type="ECO:0000313" key="10">
    <source>
        <dbReference type="EMBL" id="SHM26332.1"/>
    </source>
</evidence>
<dbReference type="InterPro" id="IPR014001">
    <property type="entry name" value="Helicase_ATP-bd"/>
</dbReference>
<dbReference type="EMBL" id="FRBR01000012">
    <property type="protein sequence ID" value="SHM26332.1"/>
    <property type="molecule type" value="Genomic_DNA"/>
</dbReference>
<dbReference type="GO" id="GO:0043138">
    <property type="term" value="F:3'-5' DNA helicase activity"/>
    <property type="evidence" value="ECO:0007669"/>
    <property type="project" value="TreeGrafter"/>
</dbReference>
<keyword evidence="4 5" id="KW-0067">ATP-binding</keyword>
<dbReference type="PROSITE" id="PS51192">
    <property type="entry name" value="HELICASE_ATP_BIND_1"/>
    <property type="match status" value="1"/>
</dbReference>
<dbReference type="PROSITE" id="PS51194">
    <property type="entry name" value="HELICASE_CTER"/>
    <property type="match status" value="1"/>
</dbReference>
<proteinExistence type="predicted"/>
<dbReference type="PANTHER" id="PTHR13710:SF108">
    <property type="entry name" value="ATP-DEPENDENT DNA HELICASE Q4"/>
    <property type="match status" value="1"/>
</dbReference>
<dbReference type="SMART" id="SM00490">
    <property type="entry name" value="HELICc"/>
    <property type="match status" value="1"/>
</dbReference>
<keyword evidence="11" id="KW-1185">Reference proteome</keyword>